<keyword evidence="2" id="KW-0732">Signal</keyword>
<evidence type="ECO:0000313" key="6">
    <source>
        <dbReference type="Proteomes" id="UP001186944"/>
    </source>
</evidence>
<comment type="caution">
    <text evidence="5">The sequence shown here is derived from an EMBL/GenBank/DDBJ whole genome shotgun (WGS) entry which is preliminary data.</text>
</comment>
<dbReference type="Proteomes" id="UP001186944">
    <property type="component" value="Unassembled WGS sequence"/>
</dbReference>
<dbReference type="PANTHER" id="PTHR46513">
    <property type="entry name" value="VITELLOGENIN RECEPTOR-LIKE PROTEIN-RELATED-RELATED"/>
    <property type="match status" value="1"/>
</dbReference>
<dbReference type="SUPFAM" id="SSF57196">
    <property type="entry name" value="EGF/Laminin"/>
    <property type="match status" value="2"/>
</dbReference>
<feature type="domain" description="EGF-like calcium-binding" evidence="3">
    <location>
        <begin position="588"/>
        <end position="625"/>
    </location>
</feature>
<reference evidence="5" key="1">
    <citation type="submission" date="2019-08" db="EMBL/GenBank/DDBJ databases">
        <title>The improved chromosome-level genome for the pearl oyster Pinctada fucata martensii using PacBio sequencing and Hi-C.</title>
        <authorList>
            <person name="Zheng Z."/>
        </authorList>
    </citation>
    <scope>NUCLEOTIDE SEQUENCE</scope>
    <source>
        <strain evidence="5">ZZ-2019</strain>
        <tissue evidence="5">Adductor muscle</tissue>
    </source>
</reference>
<feature type="domain" description="EGF-like calcium-binding" evidence="3">
    <location>
        <begin position="186"/>
        <end position="223"/>
    </location>
</feature>
<dbReference type="InterPro" id="IPR050778">
    <property type="entry name" value="Cueball_EGF_LRP_Nidogen"/>
</dbReference>
<evidence type="ECO:0008006" key="7">
    <source>
        <dbReference type="Google" id="ProtNLM"/>
    </source>
</evidence>
<gene>
    <name evidence="5" type="ORF">FSP39_011552</name>
</gene>
<dbReference type="SMART" id="SM00179">
    <property type="entry name" value="EGF_CA"/>
    <property type="match status" value="3"/>
</dbReference>
<feature type="domain" description="EGF-like" evidence="4">
    <location>
        <begin position="587"/>
        <end position="625"/>
    </location>
</feature>
<keyword evidence="6" id="KW-1185">Reference proteome</keyword>
<evidence type="ECO:0000313" key="5">
    <source>
        <dbReference type="EMBL" id="KAK3097631.1"/>
    </source>
</evidence>
<keyword evidence="1" id="KW-1015">Disulfide bond</keyword>
<dbReference type="Gene3D" id="2.10.25.10">
    <property type="entry name" value="Laminin"/>
    <property type="match status" value="3"/>
</dbReference>
<proteinExistence type="predicted"/>
<evidence type="ECO:0000256" key="2">
    <source>
        <dbReference type="SAM" id="SignalP"/>
    </source>
</evidence>
<dbReference type="InterPro" id="IPR000742">
    <property type="entry name" value="EGF"/>
</dbReference>
<feature type="domain" description="EGF-like" evidence="4">
    <location>
        <begin position="994"/>
        <end position="1032"/>
    </location>
</feature>
<evidence type="ECO:0000256" key="1">
    <source>
        <dbReference type="ARBA" id="ARBA00023157"/>
    </source>
</evidence>
<name>A0AA88Y4S7_PINIB</name>
<organism evidence="5 6">
    <name type="scientific">Pinctada imbricata</name>
    <name type="common">Atlantic pearl-oyster</name>
    <name type="synonym">Pinctada martensii</name>
    <dbReference type="NCBI Taxonomy" id="66713"/>
    <lineage>
        <taxon>Eukaryota</taxon>
        <taxon>Metazoa</taxon>
        <taxon>Spiralia</taxon>
        <taxon>Lophotrochozoa</taxon>
        <taxon>Mollusca</taxon>
        <taxon>Bivalvia</taxon>
        <taxon>Autobranchia</taxon>
        <taxon>Pteriomorphia</taxon>
        <taxon>Pterioida</taxon>
        <taxon>Pterioidea</taxon>
        <taxon>Pteriidae</taxon>
        <taxon>Pinctada</taxon>
    </lineage>
</organism>
<evidence type="ECO:0000259" key="4">
    <source>
        <dbReference type="SMART" id="SM00181"/>
    </source>
</evidence>
<sequence>MKVLLLLGTLYAWTRGVQATVQQLGPSLEGARFTKTGQENYVYLRQVPLYPARIVGLRFLYNSSWPLEPFVVQLYRAEGNGVYRLIDERTIPVSEIMTNGEDGMVNLSRPHMRSTKNDYLGIRILGESFPLYFGIDYSLRYTDRPKLMTADADKGSTVLFDGNTNEFIYYRVMLDDDLSTASAMTCRSMGNQQCHFFCDDEENTFKCFCPANYSLQTDGKTCQYAPQSLQMLVGPGMMYAGGQGFPGSFDDPYIFLFHKTPFPYGFITHIRMRFNPASIVNFMFQIYSPVNPNSTRPTYMLVHESPFIIPPGFPVNSDGVAEIPIPPKDQNMMEKGLVMGIRMIPPFNLYLGVDSNKMYSPLTKIYNPAQPPTVGQRIQFDESNDLVGRFVYFTCVVSSVSGKEMVLGPEMEQGDRSFLMTFPFPMIILLEKMPLPKARVVGGRLRYHGEFIPFVWQVYRPIGGDSFILKEELYFGNFTPINSKGFAEFRMKPGSYSESLQEGDLIGIRTLTTAPGLFFGYDTNMTYSARLRFLTSTSLVPNVNDTVIIPATTYTGNNFLYFQLIILPDVAPSPPSPPSPPSRPPNTCAGVGNRLCSHYCIDRQEGFRCACRVGHVLLPDGIMCVPNNQPDRVIIGPDMTYVNGEGFTFAYQYPVIFLFDKTPFISGFVTTIRSRFRSQAVTPFVFQVYRPENTNIAKPTYRLVYQETISVLPAPNESGISEARLPVTAQNMVMEGDVMGIRTSTSFNLHFGTDTTRRYSSLILYPGTRSIQEGEVVEFDKSQSTDANFLYYALEVNPAKNELEIGPNMFHADGQEFLRTFSTAMTFLFNKSPLQSGHMVGIRMRHEDASFPPFMLQIYRPVSSNSTADSYKLLHETFYLTAPDKNPLGYAEVRLPAQSFRAVQTGDVMGIRMLSDRLNVHFGRDTSRQFSSLMMTADTTRINKRSIPITNDVVHFDPAQTTGDDFMFFNALVLPGDPNVPPTVPPTPVGSPSTCQVTGNWLCEYACVDTPQGFVCSCPTGSVLRSDNRTCQGQQQSVTVDIGPDMMHAGGIGFFIPFSYTALFLLTKTPLPTGTITGFKARLQSGTFFPFHFNIYRPETFVGTPTRFRLIYETTIDSFTSADGTGVSTLLLPMQRRIAVQNGDVMGLRMLNSSFNLNFGVDTNQTYTPLLIYLTTGRLPPVLNEIVQFDLTETTTNNFIFFSAMMEISLKLNIAACDSQAANSVSASNGAMMKPSPHTTTTE</sequence>
<accession>A0AA88Y4S7</accession>
<dbReference type="EMBL" id="VSWD01000007">
    <property type="protein sequence ID" value="KAK3097631.1"/>
    <property type="molecule type" value="Genomic_DNA"/>
</dbReference>
<feature type="chain" id="PRO_5041647462" description="EGF-like domain-containing protein" evidence="2">
    <location>
        <begin position="20"/>
        <end position="1243"/>
    </location>
</feature>
<dbReference type="AlphaFoldDB" id="A0AA88Y4S7"/>
<feature type="domain" description="EGF-like" evidence="4">
    <location>
        <begin position="185"/>
        <end position="223"/>
    </location>
</feature>
<dbReference type="CDD" id="cd00054">
    <property type="entry name" value="EGF_CA"/>
    <property type="match status" value="2"/>
</dbReference>
<evidence type="ECO:0000259" key="3">
    <source>
        <dbReference type="SMART" id="SM00179"/>
    </source>
</evidence>
<protein>
    <recommendedName>
        <fullName evidence="7">EGF-like domain-containing protein</fullName>
    </recommendedName>
</protein>
<dbReference type="InterPro" id="IPR001881">
    <property type="entry name" value="EGF-like_Ca-bd_dom"/>
</dbReference>
<dbReference type="GO" id="GO:0005509">
    <property type="term" value="F:calcium ion binding"/>
    <property type="evidence" value="ECO:0007669"/>
    <property type="project" value="InterPro"/>
</dbReference>
<feature type="domain" description="EGF-like calcium-binding" evidence="3">
    <location>
        <begin position="995"/>
        <end position="1032"/>
    </location>
</feature>
<feature type="signal peptide" evidence="2">
    <location>
        <begin position="1"/>
        <end position="19"/>
    </location>
</feature>
<dbReference type="SMART" id="SM00181">
    <property type="entry name" value="EGF"/>
    <property type="match status" value="3"/>
</dbReference>